<name>M1IU10_9CREN</name>
<dbReference type="KEGG" id="sacn:SacN8_10655"/>
<reference evidence="1 2" key="1">
    <citation type="journal article" date="2012" name="ISME J.">
        <title>Genomic evidence of rapid, global-scale gene flow in a Sulfolobus species.</title>
        <authorList>
            <person name="Mao D."/>
            <person name="Grogan D."/>
        </authorList>
    </citation>
    <scope>NUCLEOTIDE SEQUENCE [LARGE SCALE GENOMIC DNA]</scope>
    <source>
        <strain evidence="1 2">N8</strain>
    </source>
</reference>
<organism evidence="2">
    <name type="scientific">Sulfolobus acidocaldarius N8</name>
    <dbReference type="NCBI Taxonomy" id="1028566"/>
    <lineage>
        <taxon>Archaea</taxon>
        <taxon>Thermoproteota</taxon>
        <taxon>Thermoprotei</taxon>
        <taxon>Sulfolobales</taxon>
        <taxon>Sulfolobaceae</taxon>
        <taxon>Sulfolobus</taxon>
    </lineage>
</organism>
<dbReference type="EMBL" id="CP002817">
    <property type="protein sequence ID" value="AGE72077.1"/>
    <property type="molecule type" value="Genomic_DNA"/>
</dbReference>
<dbReference type="Proteomes" id="UP000011281">
    <property type="component" value="Chromosome"/>
</dbReference>
<dbReference type="HOGENOM" id="CLU_3371414_0_0_2"/>
<sequence>MNEIKRNGLKQTIALTENLMFKGTEIFYLLQYLF</sequence>
<evidence type="ECO:0000313" key="1">
    <source>
        <dbReference type="EMBL" id="AGE72077.1"/>
    </source>
</evidence>
<protein>
    <submittedName>
        <fullName evidence="1">Uncharacterized protein</fullName>
    </submittedName>
</protein>
<dbReference type="AlphaFoldDB" id="M1IU10"/>
<accession>M1IU10</accession>
<gene>
    <name evidence="1" type="ORF">SacN8_10655</name>
</gene>
<evidence type="ECO:0000313" key="2">
    <source>
        <dbReference type="Proteomes" id="UP000011281"/>
    </source>
</evidence>
<proteinExistence type="predicted"/>